<sequence>MNQYTLTPLFDRQDLNAECIELLNQEWPRSHTSRQHSQGKSCRRSPPMSFLFIKNDTDKLIGHARLCLIPNRPNSCWIESVIVAKDYRGIGLGKLLMASLEDAAKHFGFKEAYLCTKNKVTFYEKCGYKKCDPILHSTTAVSMFPATLIVQSPTHSDPDFPVIKET</sequence>
<dbReference type="PANTHER" id="PTHR13538:SF4">
    <property type="entry name" value="N-ALPHA-ACETYLTRANSFERASE 80"/>
    <property type="match status" value="1"/>
</dbReference>
<dbReference type="CDD" id="cd04301">
    <property type="entry name" value="NAT_SF"/>
    <property type="match status" value="1"/>
</dbReference>
<dbReference type="GO" id="GO:1905502">
    <property type="term" value="F:acetyl-CoA binding"/>
    <property type="evidence" value="ECO:0007669"/>
    <property type="project" value="TreeGrafter"/>
</dbReference>
<dbReference type="InterPro" id="IPR039840">
    <property type="entry name" value="NAA80"/>
</dbReference>
<organism evidence="2 3">
    <name type="scientific">Parelaphostrongylus tenuis</name>
    <name type="common">Meningeal worm</name>
    <dbReference type="NCBI Taxonomy" id="148309"/>
    <lineage>
        <taxon>Eukaryota</taxon>
        <taxon>Metazoa</taxon>
        <taxon>Ecdysozoa</taxon>
        <taxon>Nematoda</taxon>
        <taxon>Chromadorea</taxon>
        <taxon>Rhabditida</taxon>
        <taxon>Rhabditina</taxon>
        <taxon>Rhabditomorpha</taxon>
        <taxon>Strongyloidea</taxon>
        <taxon>Metastrongylidae</taxon>
        <taxon>Parelaphostrongylus</taxon>
    </lineage>
</organism>
<dbReference type="PROSITE" id="PS51186">
    <property type="entry name" value="GNAT"/>
    <property type="match status" value="1"/>
</dbReference>
<name>A0AAD5RB24_PARTN</name>
<reference evidence="2" key="1">
    <citation type="submission" date="2021-06" db="EMBL/GenBank/DDBJ databases">
        <title>Parelaphostrongylus tenuis whole genome reference sequence.</title>
        <authorList>
            <person name="Garwood T.J."/>
            <person name="Larsen P.A."/>
            <person name="Fountain-Jones N.M."/>
            <person name="Garbe J.R."/>
            <person name="Macchietto M.G."/>
            <person name="Kania S.A."/>
            <person name="Gerhold R.W."/>
            <person name="Richards J.E."/>
            <person name="Wolf T.M."/>
        </authorList>
    </citation>
    <scope>NUCLEOTIDE SEQUENCE</scope>
    <source>
        <strain evidence="2">MNPRO001-30</strain>
        <tissue evidence="2">Meninges</tissue>
    </source>
</reference>
<feature type="domain" description="N-acetyltransferase" evidence="1">
    <location>
        <begin position="1"/>
        <end position="148"/>
    </location>
</feature>
<dbReference type="AlphaFoldDB" id="A0AAD5RB24"/>
<protein>
    <recommendedName>
        <fullName evidence="1">N-acetyltransferase domain-containing protein</fullName>
    </recommendedName>
</protein>
<evidence type="ECO:0000313" key="3">
    <source>
        <dbReference type="Proteomes" id="UP001196413"/>
    </source>
</evidence>
<evidence type="ECO:0000313" key="2">
    <source>
        <dbReference type="EMBL" id="KAJ1372879.1"/>
    </source>
</evidence>
<keyword evidence="3" id="KW-1185">Reference proteome</keyword>
<comment type="caution">
    <text evidence="2">The sequence shown here is derived from an EMBL/GenBank/DDBJ whole genome shotgun (WGS) entry which is preliminary data.</text>
</comment>
<dbReference type="SUPFAM" id="SSF55729">
    <property type="entry name" value="Acyl-CoA N-acyltransferases (Nat)"/>
    <property type="match status" value="1"/>
</dbReference>
<dbReference type="GO" id="GO:0005737">
    <property type="term" value="C:cytoplasm"/>
    <property type="evidence" value="ECO:0007669"/>
    <property type="project" value="TreeGrafter"/>
</dbReference>
<dbReference type="Gene3D" id="3.40.630.30">
    <property type="match status" value="1"/>
</dbReference>
<evidence type="ECO:0000259" key="1">
    <source>
        <dbReference type="PROSITE" id="PS51186"/>
    </source>
</evidence>
<dbReference type="GO" id="GO:0008080">
    <property type="term" value="F:N-acetyltransferase activity"/>
    <property type="evidence" value="ECO:0007669"/>
    <property type="project" value="InterPro"/>
</dbReference>
<dbReference type="Pfam" id="PF00583">
    <property type="entry name" value="Acetyltransf_1"/>
    <property type="match status" value="1"/>
</dbReference>
<dbReference type="PANTHER" id="PTHR13538">
    <property type="entry name" value="N-ACETYLTRANSFERASE 6"/>
    <property type="match status" value="1"/>
</dbReference>
<dbReference type="InterPro" id="IPR016181">
    <property type="entry name" value="Acyl_CoA_acyltransferase"/>
</dbReference>
<dbReference type="Proteomes" id="UP001196413">
    <property type="component" value="Unassembled WGS sequence"/>
</dbReference>
<accession>A0AAD5RB24</accession>
<gene>
    <name evidence="2" type="ORF">KIN20_035171</name>
</gene>
<proteinExistence type="predicted"/>
<dbReference type="InterPro" id="IPR000182">
    <property type="entry name" value="GNAT_dom"/>
</dbReference>
<dbReference type="EMBL" id="JAHQIW010007199">
    <property type="protein sequence ID" value="KAJ1372879.1"/>
    <property type="molecule type" value="Genomic_DNA"/>
</dbReference>